<gene>
    <name evidence="2" type="ORF">NCTC10132_01011</name>
</gene>
<reference evidence="3" key="1">
    <citation type="submission" date="2018-06" db="EMBL/GenBank/DDBJ databases">
        <authorList>
            <consortium name="Pathogen Informatics"/>
        </authorList>
    </citation>
    <scope>NUCLEOTIDE SEQUENCE [LARGE SCALE GENOMIC DNA]</scope>
    <source>
        <strain evidence="3">NCTC10132</strain>
    </source>
</reference>
<keyword evidence="1" id="KW-1133">Transmembrane helix</keyword>
<proteinExistence type="predicted"/>
<evidence type="ECO:0000313" key="2">
    <source>
        <dbReference type="EMBL" id="SYV97645.1"/>
    </source>
</evidence>
<dbReference type="AlphaFoldDB" id="A0A3B0PSP7"/>
<keyword evidence="3" id="KW-1185">Reference proteome</keyword>
<keyword evidence="1" id="KW-0812">Transmembrane</keyword>
<name>A0A3B0PSP7_9BACT</name>
<evidence type="ECO:0000256" key="1">
    <source>
        <dbReference type="SAM" id="Phobius"/>
    </source>
</evidence>
<sequence length="68" mass="7946">MFNTVFFTFLGIMTTIVVDVSYTILDPRIKYSSKSGFSYFNMFVRSYKRNQEFKLRKAKGGQNDIKGI</sequence>
<evidence type="ECO:0000313" key="3">
    <source>
        <dbReference type="Proteomes" id="UP000257559"/>
    </source>
</evidence>
<dbReference type="EMBL" id="LS991951">
    <property type="protein sequence ID" value="SYV97645.1"/>
    <property type="molecule type" value="Genomic_DNA"/>
</dbReference>
<feature type="transmembrane region" description="Helical" evidence="1">
    <location>
        <begin position="6"/>
        <end position="25"/>
    </location>
</feature>
<dbReference type="Proteomes" id="UP000257559">
    <property type="component" value="Chromosome"/>
</dbReference>
<keyword evidence="1" id="KW-0472">Membrane</keyword>
<protein>
    <submittedName>
        <fullName evidence="2">Uncharacterized protein</fullName>
    </submittedName>
</protein>
<organism evidence="2 3">
    <name type="scientific">Mycoplasmopsis edwardii</name>
    <dbReference type="NCBI Taxonomy" id="53558"/>
    <lineage>
        <taxon>Bacteria</taxon>
        <taxon>Bacillati</taxon>
        <taxon>Mycoplasmatota</taxon>
        <taxon>Mycoplasmoidales</taxon>
        <taxon>Metamycoplasmataceae</taxon>
        <taxon>Mycoplasmopsis</taxon>
    </lineage>
</organism>
<accession>A0A3B0PSP7</accession>
<dbReference type="KEGG" id="medw:NCTC10132_01011"/>